<evidence type="ECO:0000313" key="3">
    <source>
        <dbReference type="Proteomes" id="UP001431783"/>
    </source>
</evidence>
<name>A0AAW1TWM2_9CUCU</name>
<evidence type="ECO:0000313" key="2">
    <source>
        <dbReference type="EMBL" id="KAK9875982.1"/>
    </source>
</evidence>
<dbReference type="InterPro" id="IPR036865">
    <property type="entry name" value="CRAL-TRIO_dom_sf"/>
</dbReference>
<dbReference type="Proteomes" id="UP001431783">
    <property type="component" value="Unassembled WGS sequence"/>
</dbReference>
<dbReference type="SMART" id="SM00516">
    <property type="entry name" value="SEC14"/>
    <property type="match status" value="1"/>
</dbReference>
<protein>
    <recommendedName>
        <fullName evidence="1">CRAL-TRIO domain-containing protein</fullName>
    </recommendedName>
</protein>
<sequence>MSLPKYEFTLQDVLQEKHISQDEITELRIWMPTVNLPVISDEMILTFIIACRRDIEGAKRALTAYFLCKNRSPEIFNDRDIDSEELSFTTNVIYHASMPVETDDECVVHMFKLNDTKYYNFHFNAVAKLCFMLVDISLNRKSPPSGLKVVIDAKGAGLMYLTRMKLKVLRKLLEYLQEAMPMNMKEIHVLNTILLVDKIIFMLKPFMKPELYKMLHLHPNNTNLEEFSQNYIPKKCLPSDYGGELPSFEELNKKTIERYRELKDFFESEERMRKEWSESINQ</sequence>
<dbReference type="Gene3D" id="1.20.5.1200">
    <property type="entry name" value="Alpha-tocopherol transfer"/>
    <property type="match status" value="1"/>
</dbReference>
<comment type="caution">
    <text evidence="2">The sequence shown here is derived from an EMBL/GenBank/DDBJ whole genome shotgun (WGS) entry which is preliminary data.</text>
</comment>
<dbReference type="AlphaFoldDB" id="A0AAW1TWM2"/>
<organism evidence="2 3">
    <name type="scientific">Henosepilachna vigintioctopunctata</name>
    <dbReference type="NCBI Taxonomy" id="420089"/>
    <lineage>
        <taxon>Eukaryota</taxon>
        <taxon>Metazoa</taxon>
        <taxon>Ecdysozoa</taxon>
        <taxon>Arthropoda</taxon>
        <taxon>Hexapoda</taxon>
        <taxon>Insecta</taxon>
        <taxon>Pterygota</taxon>
        <taxon>Neoptera</taxon>
        <taxon>Endopterygota</taxon>
        <taxon>Coleoptera</taxon>
        <taxon>Polyphaga</taxon>
        <taxon>Cucujiformia</taxon>
        <taxon>Coccinelloidea</taxon>
        <taxon>Coccinellidae</taxon>
        <taxon>Epilachninae</taxon>
        <taxon>Epilachnini</taxon>
        <taxon>Henosepilachna</taxon>
    </lineage>
</organism>
<dbReference type="EMBL" id="JARQZJ010000035">
    <property type="protein sequence ID" value="KAK9875982.1"/>
    <property type="molecule type" value="Genomic_DNA"/>
</dbReference>
<reference evidence="2 3" key="1">
    <citation type="submission" date="2023-03" db="EMBL/GenBank/DDBJ databases">
        <title>Genome insight into feeding habits of ladybird beetles.</title>
        <authorList>
            <person name="Li H.-S."/>
            <person name="Huang Y.-H."/>
            <person name="Pang H."/>
        </authorList>
    </citation>
    <scope>NUCLEOTIDE SEQUENCE [LARGE SCALE GENOMIC DNA]</scope>
    <source>
        <strain evidence="2">SYSU_2023b</strain>
        <tissue evidence="2">Whole body</tissue>
    </source>
</reference>
<accession>A0AAW1TWM2</accession>
<dbReference type="CDD" id="cd00170">
    <property type="entry name" value="SEC14"/>
    <property type="match status" value="1"/>
</dbReference>
<dbReference type="SUPFAM" id="SSF46938">
    <property type="entry name" value="CRAL/TRIO N-terminal domain"/>
    <property type="match status" value="1"/>
</dbReference>
<dbReference type="GO" id="GO:0016020">
    <property type="term" value="C:membrane"/>
    <property type="evidence" value="ECO:0007669"/>
    <property type="project" value="TreeGrafter"/>
</dbReference>
<dbReference type="PANTHER" id="PTHR10174:SF213">
    <property type="entry name" value="CRAL-TRIO DOMAIN-CONTAINING PROTEIN"/>
    <property type="match status" value="1"/>
</dbReference>
<dbReference type="SUPFAM" id="SSF52087">
    <property type="entry name" value="CRAL/TRIO domain"/>
    <property type="match status" value="1"/>
</dbReference>
<proteinExistence type="predicted"/>
<dbReference type="InterPro" id="IPR036273">
    <property type="entry name" value="CRAL/TRIO_N_dom_sf"/>
</dbReference>
<dbReference type="Pfam" id="PF00650">
    <property type="entry name" value="CRAL_TRIO"/>
    <property type="match status" value="1"/>
</dbReference>
<dbReference type="PANTHER" id="PTHR10174">
    <property type="entry name" value="ALPHA-TOCOPHEROL TRANSFER PROTEIN-RELATED"/>
    <property type="match status" value="1"/>
</dbReference>
<feature type="domain" description="CRAL-TRIO" evidence="1">
    <location>
        <begin position="144"/>
        <end position="249"/>
    </location>
</feature>
<evidence type="ECO:0000259" key="1">
    <source>
        <dbReference type="PROSITE" id="PS50191"/>
    </source>
</evidence>
<dbReference type="PRINTS" id="PR00180">
    <property type="entry name" value="CRETINALDHBP"/>
</dbReference>
<dbReference type="InterPro" id="IPR001251">
    <property type="entry name" value="CRAL-TRIO_dom"/>
</dbReference>
<keyword evidence="3" id="KW-1185">Reference proteome</keyword>
<gene>
    <name evidence="2" type="ORF">WA026_011082</name>
</gene>
<dbReference type="PROSITE" id="PS50191">
    <property type="entry name" value="CRAL_TRIO"/>
    <property type="match status" value="1"/>
</dbReference>
<dbReference type="GO" id="GO:1902936">
    <property type="term" value="F:phosphatidylinositol bisphosphate binding"/>
    <property type="evidence" value="ECO:0007669"/>
    <property type="project" value="TreeGrafter"/>
</dbReference>
<dbReference type="Gene3D" id="3.40.525.10">
    <property type="entry name" value="CRAL-TRIO lipid binding domain"/>
    <property type="match status" value="1"/>
</dbReference>